<evidence type="ECO:0000256" key="2">
    <source>
        <dbReference type="ARBA" id="ARBA00023015"/>
    </source>
</evidence>
<dbReference type="InterPro" id="IPR039425">
    <property type="entry name" value="RNA_pol_sigma-70-like"/>
</dbReference>
<evidence type="ECO:0000256" key="3">
    <source>
        <dbReference type="ARBA" id="ARBA00023082"/>
    </source>
</evidence>
<dbReference type="NCBIfam" id="TIGR02937">
    <property type="entry name" value="sigma70-ECF"/>
    <property type="match status" value="1"/>
</dbReference>
<comment type="caution">
    <text evidence="6">The sequence shown here is derived from an EMBL/GenBank/DDBJ whole genome shotgun (WGS) entry which is preliminary data.</text>
</comment>
<sequence>MKGTQEMIVSNATEPRLFWSSQADRPIPRAIRLHGVRRLAPSLAIAAASPAVIFVDCENADAASELGRLRADTGPDGYLIPVLPELRPQDVISLVAHGANDAACHADLERPAPIIKRAKDQAQLMRLAREDGADLPRLLGFVDGMDSPVFLKDANGLYTGANHRFENFLGTGREGIQGKTVYDIAPSDLALTYHRADLELFARGGTQIYATGMRHATRGVRPVRLYKRTLHDPTGRIVGIVGTMHEIGDARGQRAVRAEFDALSRSGGLPVDSPLSTAPVTDPDRPLVSRIAAGEPSALARLYDLYRARLSRFVRRLSANDSLIEEIVNDTFLVVWNKAHEFRAECAVSTWLMAIAYRCALKALREQRHTLLEVELTHPDLVLEYWHDHETPDLLAKAFDLLSEDLRVATALAYLFGHSMEEIAQITGCPVTTVKARLHRARGKLRTRLAMLGEHGYA</sequence>
<dbReference type="InterPro" id="IPR013656">
    <property type="entry name" value="PAS_4"/>
</dbReference>
<evidence type="ECO:0000256" key="4">
    <source>
        <dbReference type="ARBA" id="ARBA00023163"/>
    </source>
</evidence>
<dbReference type="PANTHER" id="PTHR43133">
    <property type="entry name" value="RNA POLYMERASE ECF-TYPE SIGMA FACTO"/>
    <property type="match status" value="1"/>
</dbReference>
<keyword evidence="4" id="KW-0804">Transcription</keyword>
<dbReference type="CDD" id="cd06171">
    <property type="entry name" value="Sigma70_r4"/>
    <property type="match status" value="1"/>
</dbReference>
<dbReference type="NCBIfam" id="TIGR00229">
    <property type="entry name" value="sensory_box"/>
    <property type="match status" value="1"/>
</dbReference>
<dbReference type="SUPFAM" id="SSF88946">
    <property type="entry name" value="Sigma2 domain of RNA polymerase sigma factors"/>
    <property type="match status" value="1"/>
</dbReference>
<dbReference type="Gene3D" id="1.10.1740.10">
    <property type="match status" value="1"/>
</dbReference>
<accession>A0A2N7W4T3</accession>
<dbReference type="Pfam" id="PF04542">
    <property type="entry name" value="Sigma70_r2"/>
    <property type="match status" value="1"/>
</dbReference>
<dbReference type="GO" id="GO:0006352">
    <property type="term" value="P:DNA-templated transcription initiation"/>
    <property type="evidence" value="ECO:0007669"/>
    <property type="project" value="InterPro"/>
</dbReference>
<comment type="similarity">
    <text evidence="1">Belongs to the sigma-70 factor family. ECF subfamily.</text>
</comment>
<dbReference type="SUPFAM" id="SSF88659">
    <property type="entry name" value="Sigma3 and sigma4 domains of RNA polymerase sigma factors"/>
    <property type="match status" value="1"/>
</dbReference>
<dbReference type="PROSITE" id="PS50112">
    <property type="entry name" value="PAS"/>
    <property type="match status" value="1"/>
</dbReference>
<keyword evidence="3" id="KW-0731">Sigma factor</keyword>
<dbReference type="CDD" id="cd00130">
    <property type="entry name" value="PAS"/>
    <property type="match status" value="1"/>
</dbReference>
<dbReference type="InterPro" id="IPR007627">
    <property type="entry name" value="RNA_pol_sigma70_r2"/>
</dbReference>
<evidence type="ECO:0000313" key="6">
    <source>
        <dbReference type="EMBL" id="PMS24412.1"/>
    </source>
</evidence>
<dbReference type="PANTHER" id="PTHR43133:SF32">
    <property type="entry name" value="BLR3042 PROTEIN"/>
    <property type="match status" value="1"/>
</dbReference>
<dbReference type="GO" id="GO:0003677">
    <property type="term" value="F:DNA binding"/>
    <property type="evidence" value="ECO:0007669"/>
    <property type="project" value="InterPro"/>
</dbReference>
<dbReference type="Gene3D" id="3.30.450.20">
    <property type="entry name" value="PAS domain"/>
    <property type="match status" value="1"/>
</dbReference>
<protein>
    <recommendedName>
        <fullName evidence="5">PAS domain-containing protein</fullName>
    </recommendedName>
</protein>
<gene>
    <name evidence="6" type="ORF">C0Z19_14200</name>
</gene>
<dbReference type="EMBL" id="PNYB01000010">
    <property type="protein sequence ID" value="PMS24412.1"/>
    <property type="molecule type" value="Genomic_DNA"/>
</dbReference>
<feature type="domain" description="PAS" evidence="5">
    <location>
        <begin position="134"/>
        <end position="184"/>
    </location>
</feature>
<dbReference type="InterPro" id="IPR000014">
    <property type="entry name" value="PAS"/>
</dbReference>
<dbReference type="GO" id="GO:0016987">
    <property type="term" value="F:sigma factor activity"/>
    <property type="evidence" value="ECO:0007669"/>
    <property type="project" value="UniProtKB-KW"/>
</dbReference>
<dbReference type="InterPro" id="IPR014284">
    <property type="entry name" value="RNA_pol_sigma-70_dom"/>
</dbReference>
<evidence type="ECO:0000256" key="1">
    <source>
        <dbReference type="ARBA" id="ARBA00010641"/>
    </source>
</evidence>
<evidence type="ECO:0000259" key="5">
    <source>
        <dbReference type="PROSITE" id="PS50112"/>
    </source>
</evidence>
<keyword evidence="7" id="KW-1185">Reference proteome</keyword>
<reference evidence="6 7" key="1">
    <citation type="submission" date="2018-01" db="EMBL/GenBank/DDBJ databases">
        <title>Whole genome analyses suggest that Burkholderia sensu lato contains two further novel genera in the rhizoxinica-symbiotica group Mycetohabitans gen. nov., and Trinickia gen. nov.: implications for the evolution of diazotrophy and nodulation in the Burkholderiaceae.</title>
        <authorList>
            <person name="Estrada-de los Santos P."/>
            <person name="Palmer M."/>
            <person name="Chavez-Ramirez B."/>
            <person name="Beukes C."/>
            <person name="Steenkamp E.T."/>
            <person name="Hirsch A.M."/>
            <person name="Manyaka P."/>
            <person name="Maluk M."/>
            <person name="Lafos M."/>
            <person name="Crook M."/>
            <person name="Gross E."/>
            <person name="Simon M.F."/>
            <person name="Bueno dos Reis Junior F."/>
            <person name="Poole P.S."/>
            <person name="Venter S.N."/>
            <person name="James E.K."/>
        </authorList>
    </citation>
    <scope>NUCLEOTIDE SEQUENCE [LARGE SCALE GENOMIC DNA]</scope>
    <source>
        <strain evidence="6 7">GP25-8</strain>
    </source>
</reference>
<dbReference type="Gene3D" id="1.10.10.10">
    <property type="entry name" value="Winged helix-like DNA-binding domain superfamily/Winged helix DNA-binding domain"/>
    <property type="match status" value="1"/>
</dbReference>
<dbReference type="Pfam" id="PF08281">
    <property type="entry name" value="Sigma70_r4_2"/>
    <property type="match status" value="1"/>
</dbReference>
<organism evidence="6 7">
    <name type="scientific">Trinickia soli</name>
    <dbReference type="NCBI Taxonomy" id="380675"/>
    <lineage>
        <taxon>Bacteria</taxon>
        <taxon>Pseudomonadati</taxon>
        <taxon>Pseudomonadota</taxon>
        <taxon>Betaproteobacteria</taxon>
        <taxon>Burkholderiales</taxon>
        <taxon>Burkholderiaceae</taxon>
        <taxon>Trinickia</taxon>
    </lineage>
</organism>
<dbReference type="InterPro" id="IPR013325">
    <property type="entry name" value="RNA_pol_sigma_r2"/>
</dbReference>
<dbReference type="InterPro" id="IPR035965">
    <property type="entry name" value="PAS-like_dom_sf"/>
</dbReference>
<dbReference type="Proteomes" id="UP000235347">
    <property type="component" value="Unassembled WGS sequence"/>
</dbReference>
<proteinExistence type="inferred from homology"/>
<keyword evidence="2" id="KW-0805">Transcription regulation</keyword>
<dbReference type="InterPro" id="IPR036388">
    <property type="entry name" value="WH-like_DNA-bd_sf"/>
</dbReference>
<name>A0A2N7W4T3_9BURK</name>
<evidence type="ECO:0000313" key="7">
    <source>
        <dbReference type="Proteomes" id="UP000235347"/>
    </source>
</evidence>
<dbReference type="InterPro" id="IPR013324">
    <property type="entry name" value="RNA_pol_sigma_r3/r4-like"/>
</dbReference>
<dbReference type="InterPro" id="IPR013249">
    <property type="entry name" value="RNA_pol_sigma70_r4_t2"/>
</dbReference>
<dbReference type="SMART" id="SM00091">
    <property type="entry name" value="PAS"/>
    <property type="match status" value="1"/>
</dbReference>
<dbReference type="AlphaFoldDB" id="A0A2N7W4T3"/>
<dbReference type="Pfam" id="PF08448">
    <property type="entry name" value="PAS_4"/>
    <property type="match status" value="1"/>
</dbReference>
<dbReference type="SUPFAM" id="SSF55785">
    <property type="entry name" value="PYP-like sensor domain (PAS domain)"/>
    <property type="match status" value="1"/>
</dbReference>